<accession>A0A8J3CC06</accession>
<sequence length="157" mass="16541">MMILLSARDMSLVQVAGLLHDDPHTVRRWIGRRNLEGLTGLADRPRPGYPRLGSPQRASGAVRCRPPQSLDDSPSVAGAGPPRDQSARDVPTGPANRRPGGSPAGRIGGRGRRRNPPGPAGRVSAWRVPQGMRGVAPAPGSNLRRTLYGATNLATGP</sequence>
<dbReference type="EMBL" id="BMMK01000027">
    <property type="protein sequence ID" value="GGM72021.1"/>
    <property type="molecule type" value="Genomic_DNA"/>
</dbReference>
<keyword evidence="3" id="KW-1185">Reference proteome</keyword>
<evidence type="ECO:0000313" key="2">
    <source>
        <dbReference type="EMBL" id="GGM72021.1"/>
    </source>
</evidence>
<dbReference type="AlphaFoldDB" id="A0A8J3CC06"/>
<reference evidence="2" key="1">
    <citation type="journal article" date="2014" name="Int. J. Syst. Evol. Microbiol.">
        <title>Complete genome sequence of Corynebacterium casei LMG S-19264T (=DSM 44701T), isolated from a smear-ripened cheese.</title>
        <authorList>
            <consortium name="US DOE Joint Genome Institute (JGI-PGF)"/>
            <person name="Walter F."/>
            <person name="Albersmeier A."/>
            <person name="Kalinowski J."/>
            <person name="Ruckert C."/>
        </authorList>
    </citation>
    <scope>NUCLEOTIDE SEQUENCE</scope>
    <source>
        <strain evidence="2">CGMCC 4.5737</strain>
    </source>
</reference>
<name>A0A8J3CC06_9PSEU</name>
<feature type="region of interest" description="Disordered" evidence="1">
    <location>
        <begin position="38"/>
        <end position="143"/>
    </location>
</feature>
<dbReference type="Proteomes" id="UP000637578">
    <property type="component" value="Unassembled WGS sequence"/>
</dbReference>
<evidence type="ECO:0000256" key="1">
    <source>
        <dbReference type="SAM" id="MobiDB-lite"/>
    </source>
</evidence>
<reference evidence="2" key="2">
    <citation type="submission" date="2020-09" db="EMBL/GenBank/DDBJ databases">
        <authorList>
            <person name="Sun Q."/>
            <person name="Zhou Y."/>
        </authorList>
    </citation>
    <scope>NUCLEOTIDE SEQUENCE</scope>
    <source>
        <strain evidence="2">CGMCC 4.5737</strain>
    </source>
</reference>
<protein>
    <submittedName>
        <fullName evidence="2">Uncharacterized protein</fullName>
    </submittedName>
</protein>
<comment type="caution">
    <text evidence="2">The sequence shown here is derived from an EMBL/GenBank/DDBJ whole genome shotgun (WGS) entry which is preliminary data.</text>
</comment>
<dbReference type="Pfam" id="PF13551">
    <property type="entry name" value="HTH_29"/>
    <property type="match status" value="1"/>
</dbReference>
<gene>
    <name evidence="2" type="ORF">GCM10012275_48200</name>
</gene>
<evidence type="ECO:0000313" key="3">
    <source>
        <dbReference type="Proteomes" id="UP000637578"/>
    </source>
</evidence>
<proteinExistence type="predicted"/>
<organism evidence="2 3">
    <name type="scientific">Longimycelium tulufanense</name>
    <dbReference type="NCBI Taxonomy" id="907463"/>
    <lineage>
        <taxon>Bacteria</taxon>
        <taxon>Bacillati</taxon>
        <taxon>Actinomycetota</taxon>
        <taxon>Actinomycetes</taxon>
        <taxon>Pseudonocardiales</taxon>
        <taxon>Pseudonocardiaceae</taxon>
        <taxon>Longimycelium</taxon>
    </lineage>
</organism>
<dbReference type="InterPro" id="IPR009057">
    <property type="entry name" value="Homeodomain-like_sf"/>
</dbReference>
<dbReference type="SUPFAM" id="SSF46689">
    <property type="entry name" value="Homeodomain-like"/>
    <property type="match status" value="1"/>
</dbReference>